<feature type="region of interest" description="Disordered" evidence="1">
    <location>
        <begin position="22"/>
        <end position="44"/>
    </location>
</feature>
<proteinExistence type="predicted"/>
<keyword evidence="3" id="KW-1185">Reference proteome</keyword>
<evidence type="ECO:0000256" key="1">
    <source>
        <dbReference type="SAM" id="MobiDB-lite"/>
    </source>
</evidence>
<reference evidence="2 3" key="1">
    <citation type="submission" date="2019-03" db="EMBL/GenBank/DDBJ databases">
        <title>First draft genome of Liparis tanakae, snailfish: a comprehensive survey of snailfish specific genes.</title>
        <authorList>
            <person name="Kim W."/>
            <person name="Song I."/>
            <person name="Jeong J.-H."/>
            <person name="Kim D."/>
            <person name="Kim S."/>
            <person name="Ryu S."/>
            <person name="Song J.Y."/>
            <person name="Lee S.K."/>
        </authorList>
    </citation>
    <scope>NUCLEOTIDE SEQUENCE [LARGE SCALE GENOMIC DNA]</scope>
    <source>
        <tissue evidence="2">Muscle</tissue>
    </source>
</reference>
<evidence type="ECO:0000313" key="3">
    <source>
        <dbReference type="Proteomes" id="UP000314294"/>
    </source>
</evidence>
<protein>
    <submittedName>
        <fullName evidence="2">Uncharacterized protein</fullName>
    </submittedName>
</protein>
<feature type="compositionally biased region" description="Basic and acidic residues" evidence="1">
    <location>
        <begin position="23"/>
        <end position="34"/>
    </location>
</feature>
<dbReference type="AlphaFoldDB" id="A0A4Z2GGM2"/>
<comment type="caution">
    <text evidence="2">The sequence shown here is derived from an EMBL/GenBank/DDBJ whole genome shotgun (WGS) entry which is preliminary data.</text>
</comment>
<accession>A0A4Z2GGM2</accession>
<dbReference type="EMBL" id="SRLO01000552">
    <property type="protein sequence ID" value="TNN52285.1"/>
    <property type="molecule type" value="Genomic_DNA"/>
</dbReference>
<sequence>MERVAVSTHGCCVAAPTLQTPADEAKARYRRPGDGSHTSTGSVCSRLPRRAGMHLPRLV</sequence>
<evidence type="ECO:0000313" key="2">
    <source>
        <dbReference type="EMBL" id="TNN52285.1"/>
    </source>
</evidence>
<organism evidence="2 3">
    <name type="scientific">Liparis tanakae</name>
    <name type="common">Tanaka's snailfish</name>
    <dbReference type="NCBI Taxonomy" id="230148"/>
    <lineage>
        <taxon>Eukaryota</taxon>
        <taxon>Metazoa</taxon>
        <taxon>Chordata</taxon>
        <taxon>Craniata</taxon>
        <taxon>Vertebrata</taxon>
        <taxon>Euteleostomi</taxon>
        <taxon>Actinopterygii</taxon>
        <taxon>Neopterygii</taxon>
        <taxon>Teleostei</taxon>
        <taxon>Neoteleostei</taxon>
        <taxon>Acanthomorphata</taxon>
        <taxon>Eupercaria</taxon>
        <taxon>Perciformes</taxon>
        <taxon>Cottioidei</taxon>
        <taxon>Cottales</taxon>
        <taxon>Liparidae</taxon>
        <taxon>Liparis</taxon>
    </lineage>
</organism>
<name>A0A4Z2GGM2_9TELE</name>
<dbReference type="Proteomes" id="UP000314294">
    <property type="component" value="Unassembled WGS sequence"/>
</dbReference>
<gene>
    <name evidence="2" type="ORF">EYF80_037512</name>
</gene>